<accession>A0A0K8PE83</accession>
<evidence type="ECO:0000256" key="1">
    <source>
        <dbReference type="SAM" id="MobiDB-lite"/>
    </source>
</evidence>
<keyword evidence="3" id="KW-1185">Reference proteome</keyword>
<dbReference type="RefSeq" id="WP_059415148.1">
    <property type="nucleotide sequence ID" value="NZ_DF968205.1"/>
</dbReference>
<evidence type="ECO:0000313" key="3">
    <source>
        <dbReference type="Proteomes" id="UP000053859"/>
    </source>
</evidence>
<dbReference type="PATRIC" id="fig|146537.3.peg.993"/>
<dbReference type="Proteomes" id="UP000053859">
    <property type="component" value="Unassembled WGS sequence"/>
</dbReference>
<sequence>MWDLLRPRRVLREIYRCLVAYGTVHTGLDPGATAGALRDAASEDPVGPLRGPGPGHPEQVCGDVPLTPLERSLARELESH</sequence>
<proteinExistence type="predicted"/>
<dbReference type="InterPro" id="IPR045701">
    <property type="entry name" value="DUF6059"/>
</dbReference>
<gene>
    <name evidence="2" type="ORF">SAZU_0944</name>
</gene>
<reference evidence="2" key="1">
    <citation type="journal article" date="2015" name="Genome Announc.">
        <title>Draft Genome Sequence of Thiostrepton-Producing Streptomyces azureus ATCC 14921.</title>
        <authorList>
            <person name="Sakihara K."/>
            <person name="Maeda J."/>
            <person name="Tashiro K."/>
            <person name="Fujino Y."/>
            <person name="Kuhara S."/>
            <person name="Ohshima T."/>
            <person name="Ogata S."/>
            <person name="Doi K."/>
        </authorList>
    </citation>
    <scope>NUCLEOTIDE SEQUENCE [LARGE SCALE GENOMIC DNA]</scope>
    <source>
        <strain evidence="2">ATCC14921</strain>
    </source>
</reference>
<name>A0A0K8PE83_STRAJ</name>
<dbReference type="OrthoDB" id="3402695at2"/>
<dbReference type="AlphaFoldDB" id="A0A0K8PE83"/>
<organism evidence="2 3">
    <name type="scientific">Streptomyces azureus</name>
    <dbReference type="NCBI Taxonomy" id="146537"/>
    <lineage>
        <taxon>Bacteria</taxon>
        <taxon>Bacillati</taxon>
        <taxon>Actinomycetota</taxon>
        <taxon>Actinomycetes</taxon>
        <taxon>Kitasatosporales</taxon>
        <taxon>Streptomycetaceae</taxon>
        <taxon>Streptomyces</taxon>
    </lineage>
</organism>
<evidence type="ECO:0000313" key="2">
    <source>
        <dbReference type="EMBL" id="GAP46207.1"/>
    </source>
</evidence>
<feature type="region of interest" description="Disordered" evidence="1">
    <location>
        <begin position="28"/>
        <end position="67"/>
    </location>
</feature>
<protein>
    <submittedName>
        <fullName evidence="2">Uncharacterized protein</fullName>
    </submittedName>
</protein>
<dbReference type="Pfam" id="PF19534">
    <property type="entry name" value="DUF6059"/>
    <property type="match status" value="1"/>
</dbReference>
<dbReference type="EMBL" id="DF968205">
    <property type="protein sequence ID" value="GAP46207.1"/>
    <property type="molecule type" value="Genomic_DNA"/>
</dbReference>